<dbReference type="RefSeq" id="YP_009612090.1">
    <property type="nucleotide sequence ID" value="NC_042013.1"/>
</dbReference>
<evidence type="ECO:0000313" key="1">
    <source>
        <dbReference type="EMBL" id="AUZ95184.1"/>
    </source>
</evidence>
<dbReference type="GeneID" id="40088428"/>
<name>A0A2L0V057_9CAUD</name>
<reference evidence="1 2" key="1">
    <citation type="submission" date="2017-06" db="EMBL/GenBank/DDBJ databases">
        <authorList>
            <person name="Kim H.J."/>
            <person name="Triplett B.A."/>
        </authorList>
    </citation>
    <scope>NUCLEOTIDE SEQUENCE [LARGE SCALE GENOMIC DNA]</scope>
</reference>
<organism evidence="1 2">
    <name type="scientific">Agrobacterium phage Atu_ph07</name>
    <dbReference type="NCBI Taxonomy" id="2024264"/>
    <lineage>
        <taxon>Viruses</taxon>
        <taxon>Duplodnaviria</taxon>
        <taxon>Heunggongvirae</taxon>
        <taxon>Uroviricota</taxon>
        <taxon>Caudoviricetes</taxon>
        <taxon>Polybotosvirus</taxon>
        <taxon>Polybotosvirus Atuph07</taxon>
    </lineage>
</organism>
<accession>A0A2L0V057</accession>
<sequence>MEIEYFTERYIITYFNNKFSMHTIGGMPLSADTIIDLVPVELNLPPEILAMRLYKNDEHYIYVDNIYYYSHKGENVKALILRAIGKEV</sequence>
<protein>
    <submittedName>
        <fullName evidence="1">Uncharacterized protein</fullName>
    </submittedName>
</protein>
<dbReference type="Proteomes" id="UP000223025">
    <property type="component" value="Segment"/>
</dbReference>
<keyword evidence="2" id="KW-1185">Reference proteome</keyword>
<evidence type="ECO:0000313" key="2">
    <source>
        <dbReference type="Proteomes" id="UP000223025"/>
    </source>
</evidence>
<dbReference type="KEGG" id="vg:40088428"/>
<dbReference type="EMBL" id="MF403008">
    <property type="protein sequence ID" value="AUZ95184.1"/>
    <property type="molecule type" value="Genomic_DNA"/>
</dbReference>
<proteinExistence type="predicted"/>